<gene>
    <name evidence="3" type="ORF">DesU5LDRAFT_1016</name>
</gene>
<name>I2PYW1_9BACT</name>
<evidence type="ECO:0008006" key="4">
    <source>
        <dbReference type="Google" id="ProtNLM"/>
    </source>
</evidence>
<proteinExistence type="predicted"/>
<organism evidence="3">
    <name type="scientific">Desulfovibrio sp. U5L</name>
    <dbReference type="NCBI Taxonomy" id="596152"/>
    <lineage>
        <taxon>Bacteria</taxon>
        <taxon>Pseudomonadati</taxon>
        <taxon>Thermodesulfobacteriota</taxon>
        <taxon>Desulfovibrionia</taxon>
        <taxon>Desulfovibrionales</taxon>
        <taxon>Desulfovibrionaceae</taxon>
        <taxon>Desulfovibrio</taxon>
    </lineage>
</organism>
<evidence type="ECO:0000313" key="3">
    <source>
        <dbReference type="EMBL" id="EIG52717.1"/>
    </source>
</evidence>
<protein>
    <recommendedName>
        <fullName evidence="4">Integral membrane protein</fullName>
    </recommendedName>
</protein>
<dbReference type="HOGENOM" id="CLU_2568329_0_0_7"/>
<feature type="region of interest" description="Disordered" evidence="1">
    <location>
        <begin position="65"/>
        <end position="86"/>
    </location>
</feature>
<feature type="chain" id="PRO_5003663548" description="Integral membrane protein" evidence="2">
    <location>
        <begin position="23"/>
        <end position="86"/>
    </location>
</feature>
<feature type="signal peptide" evidence="2">
    <location>
        <begin position="1"/>
        <end position="22"/>
    </location>
</feature>
<dbReference type="eggNOG" id="ENOG5031HQ2">
    <property type="taxonomic scope" value="Bacteria"/>
</dbReference>
<accession>I2PYW1</accession>
<dbReference type="EMBL" id="JH600068">
    <property type="protein sequence ID" value="EIG52717.1"/>
    <property type="molecule type" value="Genomic_DNA"/>
</dbReference>
<feature type="compositionally biased region" description="Basic residues" evidence="1">
    <location>
        <begin position="74"/>
        <end position="86"/>
    </location>
</feature>
<reference evidence="3" key="1">
    <citation type="submission" date="2011-11" db="EMBL/GenBank/DDBJ databases">
        <title>Improved High-Quality Draft sequence of Desulfovibrio sp. U5L.</title>
        <authorList>
            <consortium name="US DOE Joint Genome Institute"/>
            <person name="Lucas S."/>
            <person name="Han J."/>
            <person name="Lapidus A."/>
            <person name="Cheng J.-F."/>
            <person name="Goodwin L."/>
            <person name="Pitluck S."/>
            <person name="Peters L."/>
            <person name="Ovchinnikova G."/>
            <person name="Held B."/>
            <person name="Detter J.C."/>
            <person name="Han C."/>
            <person name="Tapia R."/>
            <person name="Land M."/>
            <person name="Hauser L."/>
            <person name="Kyrpides N."/>
            <person name="Ivanova N."/>
            <person name="Pagani I."/>
            <person name="Gabster J."/>
            <person name="Walker C."/>
            <person name="Stolyar S."/>
            <person name="Stahl D."/>
            <person name="Arkin A."/>
            <person name="Dehal P."/>
            <person name="Hazen T."/>
            <person name="Woyke T."/>
        </authorList>
    </citation>
    <scope>NUCLEOTIDE SEQUENCE [LARGE SCALE GENOMIC DNA]</scope>
    <source>
        <strain evidence="3">U5L</strain>
    </source>
</reference>
<sequence>MKKLIVLAAALTLALSAAPAFAKGKTSKKASAKKTWQCTVGGNAVMTGTVEECMRMGGMVANYPGPDKAAPMGKKGKKAMKPKKAM</sequence>
<evidence type="ECO:0000256" key="1">
    <source>
        <dbReference type="SAM" id="MobiDB-lite"/>
    </source>
</evidence>
<dbReference type="AlphaFoldDB" id="I2PYW1"/>
<evidence type="ECO:0000256" key="2">
    <source>
        <dbReference type="SAM" id="SignalP"/>
    </source>
</evidence>
<keyword evidence="2" id="KW-0732">Signal</keyword>